<evidence type="ECO:0000313" key="3">
    <source>
        <dbReference type="Proteomes" id="UP000319908"/>
    </source>
</evidence>
<feature type="region of interest" description="Disordered" evidence="1">
    <location>
        <begin position="58"/>
        <end position="86"/>
    </location>
</feature>
<gene>
    <name evidence="2" type="ORF">Poly21_53160</name>
</gene>
<keyword evidence="3" id="KW-1185">Reference proteome</keyword>
<dbReference type="AlphaFoldDB" id="A0A5C6BD02"/>
<organism evidence="2 3">
    <name type="scientific">Allorhodopirellula heiligendammensis</name>
    <dbReference type="NCBI Taxonomy" id="2714739"/>
    <lineage>
        <taxon>Bacteria</taxon>
        <taxon>Pseudomonadati</taxon>
        <taxon>Planctomycetota</taxon>
        <taxon>Planctomycetia</taxon>
        <taxon>Pirellulales</taxon>
        <taxon>Pirellulaceae</taxon>
        <taxon>Allorhodopirellula</taxon>
    </lineage>
</organism>
<accession>A0A5C6BD02</accession>
<evidence type="ECO:0000256" key="1">
    <source>
        <dbReference type="SAM" id="MobiDB-lite"/>
    </source>
</evidence>
<protein>
    <submittedName>
        <fullName evidence="2">Uncharacterized protein</fullName>
    </submittedName>
</protein>
<comment type="caution">
    <text evidence="2">The sequence shown here is derived from an EMBL/GenBank/DDBJ whole genome shotgun (WGS) entry which is preliminary data.</text>
</comment>
<reference evidence="2 3" key="1">
    <citation type="journal article" date="2020" name="Antonie Van Leeuwenhoek">
        <title>Rhodopirellula heiligendammensis sp. nov., Rhodopirellula pilleata sp. nov., and Rhodopirellula solitaria sp. nov. isolated from natural or artificial marine surfaces in Northern Germany and California, USA, and emended description of the genus Rhodopirellula.</title>
        <authorList>
            <person name="Kallscheuer N."/>
            <person name="Wiegand S."/>
            <person name="Jogler M."/>
            <person name="Boedeker C."/>
            <person name="Peeters S.H."/>
            <person name="Rast P."/>
            <person name="Heuer A."/>
            <person name="Jetten M.S.M."/>
            <person name="Rohde M."/>
            <person name="Jogler C."/>
        </authorList>
    </citation>
    <scope>NUCLEOTIDE SEQUENCE [LARGE SCALE GENOMIC DNA]</scope>
    <source>
        <strain evidence="2 3">Poly21</strain>
    </source>
</reference>
<proteinExistence type="predicted"/>
<name>A0A5C6BD02_9BACT</name>
<evidence type="ECO:0000313" key="2">
    <source>
        <dbReference type="EMBL" id="TWU09983.1"/>
    </source>
</evidence>
<dbReference type="EMBL" id="SJPU01000005">
    <property type="protein sequence ID" value="TWU09983.1"/>
    <property type="molecule type" value="Genomic_DNA"/>
</dbReference>
<sequence length="86" mass="10086">MRPKCGEIGFCFLFPVQHLSRRIRQQFAGDGWAASFVSTICNSKRQWFRRWFERVATSHRRRDATSDPSKQAKWTAGGNRPYGQHK</sequence>
<dbReference type="Proteomes" id="UP000319908">
    <property type="component" value="Unassembled WGS sequence"/>
</dbReference>